<feature type="non-terminal residue" evidence="1">
    <location>
        <position position="38"/>
    </location>
</feature>
<keyword evidence="2" id="KW-1185">Reference proteome</keyword>
<protein>
    <submittedName>
        <fullName evidence="1">Uncharacterized protein</fullName>
    </submittedName>
</protein>
<evidence type="ECO:0000313" key="2">
    <source>
        <dbReference type="Proteomes" id="UP000000311"/>
    </source>
</evidence>
<proteinExistence type="predicted"/>
<dbReference type="AlphaFoldDB" id="E2APV4"/>
<dbReference type="EMBL" id="GL441586">
    <property type="protein sequence ID" value="EFN64536.1"/>
    <property type="molecule type" value="Genomic_DNA"/>
</dbReference>
<name>E2APV4_CAMFO</name>
<sequence>NCDDCDASYVEQTERLAIRLKEHQSNINQPSDSLPVVS</sequence>
<evidence type="ECO:0000313" key="1">
    <source>
        <dbReference type="EMBL" id="EFN64536.1"/>
    </source>
</evidence>
<gene>
    <name evidence="1" type="ORF">EAG_08617</name>
</gene>
<accession>E2APV4</accession>
<organism evidence="2">
    <name type="scientific">Camponotus floridanus</name>
    <name type="common">Florida carpenter ant</name>
    <dbReference type="NCBI Taxonomy" id="104421"/>
    <lineage>
        <taxon>Eukaryota</taxon>
        <taxon>Metazoa</taxon>
        <taxon>Ecdysozoa</taxon>
        <taxon>Arthropoda</taxon>
        <taxon>Hexapoda</taxon>
        <taxon>Insecta</taxon>
        <taxon>Pterygota</taxon>
        <taxon>Neoptera</taxon>
        <taxon>Endopterygota</taxon>
        <taxon>Hymenoptera</taxon>
        <taxon>Apocrita</taxon>
        <taxon>Aculeata</taxon>
        <taxon>Formicoidea</taxon>
        <taxon>Formicidae</taxon>
        <taxon>Formicinae</taxon>
        <taxon>Camponotus</taxon>
    </lineage>
</organism>
<dbReference type="Proteomes" id="UP000000311">
    <property type="component" value="Unassembled WGS sequence"/>
</dbReference>
<feature type="non-terminal residue" evidence="1">
    <location>
        <position position="1"/>
    </location>
</feature>
<dbReference type="InParanoid" id="E2APV4"/>
<reference evidence="1 2" key="1">
    <citation type="journal article" date="2010" name="Science">
        <title>Genomic comparison of the ants Camponotus floridanus and Harpegnathos saltator.</title>
        <authorList>
            <person name="Bonasio R."/>
            <person name="Zhang G."/>
            <person name="Ye C."/>
            <person name="Mutti N.S."/>
            <person name="Fang X."/>
            <person name="Qin N."/>
            <person name="Donahue G."/>
            <person name="Yang P."/>
            <person name="Li Q."/>
            <person name="Li C."/>
            <person name="Zhang P."/>
            <person name="Huang Z."/>
            <person name="Berger S.L."/>
            <person name="Reinberg D."/>
            <person name="Wang J."/>
            <person name="Liebig J."/>
        </authorList>
    </citation>
    <scope>NUCLEOTIDE SEQUENCE [LARGE SCALE GENOMIC DNA]</scope>
    <source>
        <strain evidence="2">C129</strain>
    </source>
</reference>